<feature type="domain" description="Archaeal Type IV pilin N-terminal" evidence="2">
    <location>
        <begin position="7"/>
        <end position="101"/>
    </location>
</feature>
<keyword evidence="1" id="KW-1133">Transmembrane helix</keyword>
<keyword evidence="4" id="KW-1185">Reference proteome</keyword>
<dbReference type="AlphaFoldDB" id="A0AAF0FN08"/>
<sequence length="233" mass="24841">MKGINNEAVSPVVGVMLMLVVTIIIAAVVSGFAGGLAGNQKMAPQVTITAEPVVKAFLDLDKTNSEADYGTSDFTANNGIEFENTGGDSFSLTDIDVQLSSGTTKYTLSYIDQVDYSSDWTCLEENITAGVDFEYDQNYVSVPIAWNHFAKIGGSSLQDISISPGDKFMLYACGCYDTTDSAYGPSSSNGKYLVWEPKGTINGFGAQFGKEIGYKLIDKDSAKIIASGAVVFK</sequence>
<dbReference type="GeneID" id="79949263"/>
<dbReference type="NCBIfam" id="TIGR02537">
    <property type="entry name" value="arch_flag_Nterm"/>
    <property type="match status" value="1"/>
</dbReference>
<dbReference type="KEGG" id="manq:L1994_02670"/>
<dbReference type="RefSeq" id="WP_278100147.1">
    <property type="nucleotide sequence ID" value="NZ_CP091092.1"/>
</dbReference>
<organism evidence="3 4">
    <name type="scientific">Methanomicrobium antiquum</name>
    <dbReference type="NCBI Taxonomy" id="487686"/>
    <lineage>
        <taxon>Archaea</taxon>
        <taxon>Methanobacteriati</taxon>
        <taxon>Methanobacteriota</taxon>
        <taxon>Stenosarchaea group</taxon>
        <taxon>Methanomicrobia</taxon>
        <taxon>Methanomicrobiales</taxon>
        <taxon>Methanomicrobiaceae</taxon>
        <taxon>Methanomicrobium</taxon>
    </lineage>
</organism>
<name>A0AAF0FN08_9EURY</name>
<reference evidence="3" key="1">
    <citation type="submission" date="2022-01" db="EMBL/GenBank/DDBJ databases">
        <title>Complete genome of Methanomicrobium antiquum DSM 21220.</title>
        <authorList>
            <person name="Chen S.-C."/>
            <person name="You Y.-T."/>
            <person name="Zhou Y.-Z."/>
            <person name="Lai M.-C."/>
        </authorList>
    </citation>
    <scope>NUCLEOTIDE SEQUENCE</scope>
    <source>
        <strain evidence="3">DSM 21220</strain>
    </source>
</reference>
<keyword evidence="1" id="KW-0472">Membrane</keyword>
<evidence type="ECO:0000313" key="4">
    <source>
        <dbReference type="Proteomes" id="UP001218895"/>
    </source>
</evidence>
<gene>
    <name evidence="3" type="ORF">L1994_02670</name>
</gene>
<dbReference type="EMBL" id="CP091092">
    <property type="protein sequence ID" value="WFN37308.1"/>
    <property type="molecule type" value="Genomic_DNA"/>
</dbReference>
<dbReference type="InterPro" id="IPR012859">
    <property type="entry name" value="Pilin_N_archaeal"/>
</dbReference>
<dbReference type="InterPro" id="IPR013373">
    <property type="entry name" value="Flagellin/pilin_N_arc"/>
</dbReference>
<dbReference type="Pfam" id="PF07790">
    <property type="entry name" value="Pilin_N"/>
    <property type="match status" value="1"/>
</dbReference>
<evidence type="ECO:0000256" key="1">
    <source>
        <dbReference type="SAM" id="Phobius"/>
    </source>
</evidence>
<protein>
    <submittedName>
        <fullName evidence="3">Type IV pilin N-terminal domain-containing protein</fullName>
    </submittedName>
</protein>
<evidence type="ECO:0000313" key="3">
    <source>
        <dbReference type="EMBL" id="WFN37308.1"/>
    </source>
</evidence>
<accession>A0AAF0FN08</accession>
<dbReference type="Proteomes" id="UP001218895">
    <property type="component" value="Chromosome"/>
</dbReference>
<evidence type="ECO:0000259" key="2">
    <source>
        <dbReference type="Pfam" id="PF07790"/>
    </source>
</evidence>
<keyword evidence="1" id="KW-0812">Transmembrane</keyword>
<proteinExistence type="predicted"/>
<feature type="transmembrane region" description="Helical" evidence="1">
    <location>
        <begin position="12"/>
        <end position="33"/>
    </location>
</feature>